<dbReference type="GO" id="GO:0008233">
    <property type="term" value="F:peptidase activity"/>
    <property type="evidence" value="ECO:0007669"/>
    <property type="project" value="UniProtKB-KW"/>
</dbReference>
<dbReference type="InterPro" id="IPR043502">
    <property type="entry name" value="DNA/RNA_pol_sf"/>
</dbReference>
<sequence>MREILTLQGGIRSVQMSDGWRRGDFGTTGGIGVGMGLVRTDEQRRREQRNRASVRLEVSGREKEQGMGSSGCANGERRERERAGLGRTEEAGVGLGPCEQRRPASGTGCLRTQRGRELGREVFFLFVFELGLAVSDLCKKGMNYRNLEEFWAFYVSQHSKPLTRRWHFMGTLSGILCFLFAAISGWWALVLAAPLLAYGMAWYSHFFVEGNPPATFGYPFWSLICDFRMFGLMLTGSMDREIKRLGKRPVLQVYVYVYNKIMTFRFLIFVSFQHTKWYQSFPSWQVHPMADGNHRTTPGEDRSTEALWAELTRMARQLEELSTNFYHFRVEIRREMAANRQGGAGNPVLHRVGQAQGRGYAAGRGNGRRHVGHLQEIVESHEEAEHLHPLEFSDSDEGDRASRHVYRPPGDRHNRGNGEFRVKLDIPFFDGRLHIEDYLDWERAVETFFEYMEIPIEKQVKYVACRLKGGASAWWQQLLQMRRREGNGSVRSWFRMKQLLRGHYLPTDYEQMLYMQYQHCAQGSRSVTDYTKEFYRLSARNNLNESKNQLVARYIGGLKDNLQDKLELNSVWSLSQAVNFALKAEMQSSRHSRSHSSRRHFGEQSNAPATFKSPQPAPISAPSSSSPAETRPPFKPRLSAKDNPYSKPSNLKCFRCFQPGHKSNECPSRPQIQLAEGEAGDVEDLGGEGNEEETEDVGADEGDVVVCMLERLLMAPRQPTSSQRNAIFRSRCTVNGKVCHIILSRPWQYDIGATYDCRHNTYSFDWKGKKIRLLPFNLEQKICNKEAKTALYLVSGSTLISASAGGADMVALVVTDSLKAMERPLPKFLQTLLHEFRDIMPSELLSGPPPLRDIQHQIEFTLGAALPNLPHYKMSPKEHEVLQQLVEELLEKQLVQPSLSPCVVPALLVPKKDGKWRMCIDSRAINKITVKYRFPVPRLDELLDKLSGSQIFSKLDLRSGYHQIRVRPGDEWKTAFKTRHGLYEWKVMPFGLCNAPVTFMRLMSEVLKPFLSKFCVVYFDDILVFSPTMEEHIVHLTEIFKTLRAHKLYLNATKCEFAMQSVYFLGFIVSAAGVEVDPHKAATVLEWSTPKSFFDIRCNIKICSRIVRADLDRPGTIRAISAPDSVQKLQE</sequence>
<evidence type="ECO:0000256" key="1">
    <source>
        <dbReference type="ARBA" id="ARBA00022670"/>
    </source>
</evidence>
<accession>A0A8T3APU0</accession>
<dbReference type="InterPro" id="IPR001878">
    <property type="entry name" value="Znf_CCHC"/>
</dbReference>
<dbReference type="InterPro" id="IPR005162">
    <property type="entry name" value="Retrotrans_gag_dom"/>
</dbReference>
<evidence type="ECO:0000256" key="5">
    <source>
        <dbReference type="ARBA" id="ARBA00022759"/>
    </source>
</evidence>
<keyword evidence="2" id="KW-0808">Transferase</keyword>
<dbReference type="SMART" id="SM00343">
    <property type="entry name" value="ZnF_C2HC"/>
    <property type="match status" value="1"/>
</dbReference>
<evidence type="ECO:0000256" key="4">
    <source>
        <dbReference type="ARBA" id="ARBA00022722"/>
    </source>
</evidence>
<keyword evidence="6" id="KW-0378">Hydrolase</keyword>
<dbReference type="InterPro" id="IPR036875">
    <property type="entry name" value="Znf_CCHC_sf"/>
</dbReference>
<dbReference type="Gene3D" id="3.30.70.270">
    <property type="match status" value="1"/>
</dbReference>
<keyword evidence="8" id="KW-0863">Zinc-finger</keyword>
<dbReference type="Pfam" id="PF00078">
    <property type="entry name" value="RVT_1"/>
    <property type="match status" value="1"/>
</dbReference>
<evidence type="ECO:0000256" key="7">
    <source>
        <dbReference type="ARBA" id="ARBA00022918"/>
    </source>
</evidence>
<feature type="domain" description="CCHC-type" evidence="11">
    <location>
        <begin position="652"/>
        <end position="668"/>
    </location>
</feature>
<dbReference type="Pfam" id="PF06127">
    <property type="entry name" value="Mpo1-like"/>
    <property type="match status" value="1"/>
</dbReference>
<keyword evidence="7" id="KW-0695">RNA-directed DNA polymerase</keyword>
<dbReference type="PANTHER" id="PTHR35046">
    <property type="entry name" value="ZINC KNUCKLE (CCHC-TYPE) FAMILY PROTEIN"/>
    <property type="match status" value="1"/>
</dbReference>
<dbReference type="PROSITE" id="PS50158">
    <property type="entry name" value="ZF_CCHC"/>
    <property type="match status" value="1"/>
</dbReference>
<dbReference type="CDD" id="cd01647">
    <property type="entry name" value="RT_LTR"/>
    <property type="match status" value="1"/>
</dbReference>
<dbReference type="GO" id="GO:0004519">
    <property type="term" value="F:endonuclease activity"/>
    <property type="evidence" value="ECO:0007669"/>
    <property type="project" value="UniProtKB-KW"/>
</dbReference>
<evidence type="ECO:0000256" key="2">
    <source>
        <dbReference type="ARBA" id="ARBA00022679"/>
    </source>
</evidence>
<evidence type="ECO:0000256" key="6">
    <source>
        <dbReference type="ARBA" id="ARBA00022801"/>
    </source>
</evidence>
<dbReference type="Proteomes" id="UP000829196">
    <property type="component" value="Unassembled WGS sequence"/>
</dbReference>
<evidence type="ECO:0000259" key="12">
    <source>
        <dbReference type="PROSITE" id="PS50878"/>
    </source>
</evidence>
<evidence type="ECO:0000256" key="9">
    <source>
        <dbReference type="SAM" id="MobiDB-lite"/>
    </source>
</evidence>
<dbReference type="EMBL" id="JAGYWB010000015">
    <property type="protein sequence ID" value="KAI0498413.1"/>
    <property type="molecule type" value="Genomic_DNA"/>
</dbReference>
<keyword evidence="10" id="KW-0812">Transmembrane</keyword>
<feature type="transmembrane region" description="Helical" evidence="10">
    <location>
        <begin position="168"/>
        <end position="198"/>
    </location>
</feature>
<feature type="compositionally biased region" description="Low complexity" evidence="9">
    <location>
        <begin position="618"/>
        <end position="631"/>
    </location>
</feature>
<dbReference type="InterPro" id="IPR009305">
    <property type="entry name" value="Mpo1-like"/>
</dbReference>
<feature type="compositionally biased region" description="Basic and acidic residues" evidence="9">
    <location>
        <begin position="75"/>
        <end position="84"/>
    </location>
</feature>
<keyword evidence="10" id="KW-1133">Transmembrane helix</keyword>
<comment type="caution">
    <text evidence="13">The sequence shown here is derived from an EMBL/GenBank/DDBJ whole genome shotgun (WGS) entry which is preliminary data.</text>
</comment>
<dbReference type="GO" id="GO:0003676">
    <property type="term" value="F:nucleic acid binding"/>
    <property type="evidence" value="ECO:0007669"/>
    <property type="project" value="InterPro"/>
</dbReference>
<feature type="region of interest" description="Disordered" evidence="9">
    <location>
        <begin position="41"/>
        <end position="84"/>
    </location>
</feature>
<dbReference type="GO" id="GO:0003964">
    <property type="term" value="F:RNA-directed DNA polymerase activity"/>
    <property type="evidence" value="ECO:0007669"/>
    <property type="project" value="UniProtKB-KW"/>
</dbReference>
<keyword evidence="5" id="KW-0255">Endonuclease</keyword>
<dbReference type="PROSITE" id="PS50878">
    <property type="entry name" value="RT_POL"/>
    <property type="match status" value="1"/>
</dbReference>
<evidence type="ECO:0000259" key="11">
    <source>
        <dbReference type="PROSITE" id="PS50158"/>
    </source>
</evidence>
<feature type="transmembrane region" description="Helical" evidence="10">
    <location>
        <begin position="250"/>
        <end position="272"/>
    </location>
</feature>
<dbReference type="InterPro" id="IPR000477">
    <property type="entry name" value="RT_dom"/>
</dbReference>
<keyword evidence="1" id="KW-0645">Protease</keyword>
<dbReference type="AlphaFoldDB" id="A0A8T3APU0"/>
<dbReference type="InterPro" id="IPR043128">
    <property type="entry name" value="Rev_trsase/Diguanyl_cyclase"/>
</dbReference>
<feature type="region of interest" description="Disordered" evidence="9">
    <location>
        <begin position="589"/>
        <end position="646"/>
    </location>
</feature>
<keyword evidence="8" id="KW-0479">Metal-binding</keyword>
<dbReference type="SUPFAM" id="SSF57756">
    <property type="entry name" value="Retrovirus zinc finger-like domains"/>
    <property type="match status" value="1"/>
</dbReference>
<dbReference type="GO" id="GO:0008270">
    <property type="term" value="F:zinc ion binding"/>
    <property type="evidence" value="ECO:0007669"/>
    <property type="project" value="UniProtKB-KW"/>
</dbReference>
<evidence type="ECO:0000313" key="13">
    <source>
        <dbReference type="EMBL" id="KAI0498413.1"/>
    </source>
</evidence>
<keyword evidence="4" id="KW-0540">Nuclease</keyword>
<proteinExistence type="predicted"/>
<feature type="domain" description="Reverse transcriptase" evidence="12">
    <location>
        <begin position="890"/>
        <end position="1069"/>
    </location>
</feature>
<feature type="compositionally biased region" description="Basic residues" evidence="9">
    <location>
        <begin position="590"/>
        <end position="599"/>
    </location>
</feature>
<dbReference type="OrthoDB" id="5511466at2759"/>
<reference evidence="13" key="1">
    <citation type="journal article" date="2022" name="Front. Genet.">
        <title>Chromosome-Scale Assembly of the Dendrobium nobile Genome Provides Insights Into the Molecular Mechanism of the Biosynthesis of the Medicinal Active Ingredient of Dendrobium.</title>
        <authorList>
            <person name="Xu Q."/>
            <person name="Niu S.-C."/>
            <person name="Li K.-L."/>
            <person name="Zheng P.-J."/>
            <person name="Zhang X.-J."/>
            <person name="Jia Y."/>
            <person name="Liu Y."/>
            <person name="Niu Y.-X."/>
            <person name="Yu L.-H."/>
            <person name="Chen D.-F."/>
            <person name="Zhang G.-Q."/>
        </authorList>
    </citation>
    <scope>NUCLEOTIDE SEQUENCE</scope>
    <source>
        <tissue evidence="13">Leaf</tissue>
    </source>
</reference>
<dbReference type="GO" id="GO:0006508">
    <property type="term" value="P:proteolysis"/>
    <property type="evidence" value="ECO:0007669"/>
    <property type="project" value="UniProtKB-KW"/>
</dbReference>
<gene>
    <name evidence="13" type="ORF">KFK09_021655</name>
</gene>
<keyword evidence="8" id="KW-0862">Zinc</keyword>
<dbReference type="Gene3D" id="3.10.10.10">
    <property type="entry name" value="HIV Type 1 Reverse Transcriptase, subunit A, domain 1"/>
    <property type="match status" value="1"/>
</dbReference>
<feature type="transmembrane region" description="Helical" evidence="10">
    <location>
        <begin position="218"/>
        <end position="238"/>
    </location>
</feature>
<feature type="region of interest" description="Disordered" evidence="9">
    <location>
        <begin position="389"/>
        <end position="414"/>
    </location>
</feature>
<protein>
    <recommendedName>
        <fullName evidence="15">CCHC-type domain-containing protein</fullName>
    </recommendedName>
</protein>
<keyword evidence="14" id="KW-1185">Reference proteome</keyword>
<keyword evidence="3" id="KW-0548">Nucleotidyltransferase</keyword>
<evidence type="ECO:0000256" key="10">
    <source>
        <dbReference type="SAM" id="Phobius"/>
    </source>
</evidence>
<evidence type="ECO:0000256" key="8">
    <source>
        <dbReference type="PROSITE-ProRule" id="PRU00047"/>
    </source>
</evidence>
<dbReference type="PANTHER" id="PTHR35046:SF26">
    <property type="entry name" value="RNA-DIRECTED DNA POLYMERASE"/>
    <property type="match status" value="1"/>
</dbReference>
<dbReference type="FunFam" id="3.10.10.10:FF:000007">
    <property type="entry name" value="Retrovirus-related Pol polyprotein from transposon 17.6-like Protein"/>
    <property type="match status" value="1"/>
</dbReference>
<evidence type="ECO:0000256" key="3">
    <source>
        <dbReference type="ARBA" id="ARBA00022695"/>
    </source>
</evidence>
<dbReference type="SMR" id="A0A8T3APU0"/>
<keyword evidence="10" id="KW-0472">Membrane</keyword>
<evidence type="ECO:0008006" key="15">
    <source>
        <dbReference type="Google" id="ProtNLM"/>
    </source>
</evidence>
<dbReference type="SUPFAM" id="SSF56672">
    <property type="entry name" value="DNA/RNA polymerases"/>
    <property type="match status" value="1"/>
</dbReference>
<dbReference type="Pfam" id="PF03732">
    <property type="entry name" value="Retrotrans_gag"/>
    <property type="match status" value="1"/>
</dbReference>
<evidence type="ECO:0000313" key="14">
    <source>
        <dbReference type="Proteomes" id="UP000829196"/>
    </source>
</evidence>
<name>A0A8T3APU0_DENNO</name>
<organism evidence="13 14">
    <name type="scientific">Dendrobium nobile</name>
    <name type="common">Orchid</name>
    <dbReference type="NCBI Taxonomy" id="94219"/>
    <lineage>
        <taxon>Eukaryota</taxon>
        <taxon>Viridiplantae</taxon>
        <taxon>Streptophyta</taxon>
        <taxon>Embryophyta</taxon>
        <taxon>Tracheophyta</taxon>
        <taxon>Spermatophyta</taxon>
        <taxon>Magnoliopsida</taxon>
        <taxon>Liliopsida</taxon>
        <taxon>Asparagales</taxon>
        <taxon>Orchidaceae</taxon>
        <taxon>Epidendroideae</taxon>
        <taxon>Malaxideae</taxon>
        <taxon>Dendrobiinae</taxon>
        <taxon>Dendrobium</taxon>
    </lineage>
</organism>